<dbReference type="PROSITE" id="PS51635">
    <property type="entry name" value="PNPLA"/>
    <property type="match status" value="1"/>
</dbReference>
<proteinExistence type="predicted"/>
<keyword evidence="3" id="KW-0472">Membrane</keyword>
<accession>A0ABR9XRG1</accession>
<keyword evidence="2" id="KW-0442">Lipid degradation</keyword>
<evidence type="ECO:0000313" key="6">
    <source>
        <dbReference type="Proteomes" id="UP000619838"/>
    </source>
</evidence>
<organism evidence="5 6">
    <name type="scientific">Prosthecochloris ethylica</name>
    <dbReference type="NCBI Taxonomy" id="2743976"/>
    <lineage>
        <taxon>Bacteria</taxon>
        <taxon>Pseudomonadati</taxon>
        <taxon>Chlorobiota</taxon>
        <taxon>Chlorobiia</taxon>
        <taxon>Chlorobiales</taxon>
        <taxon>Chlorobiaceae</taxon>
        <taxon>Prosthecochloris</taxon>
    </lineage>
</organism>
<dbReference type="SUPFAM" id="SSF52151">
    <property type="entry name" value="FabD/lysophospholipase-like"/>
    <property type="match status" value="1"/>
</dbReference>
<dbReference type="EMBL" id="JADGII010000006">
    <property type="protein sequence ID" value="MBF0636616.1"/>
    <property type="molecule type" value="Genomic_DNA"/>
</dbReference>
<dbReference type="InterPro" id="IPR016035">
    <property type="entry name" value="Acyl_Trfase/lysoPLipase"/>
</dbReference>
<keyword evidence="3" id="KW-1133">Transmembrane helix</keyword>
<evidence type="ECO:0000256" key="3">
    <source>
        <dbReference type="SAM" id="Phobius"/>
    </source>
</evidence>
<feature type="short sequence motif" description="GXSXG" evidence="2">
    <location>
        <begin position="86"/>
        <end position="90"/>
    </location>
</feature>
<keyword evidence="3" id="KW-0812">Transmembrane</keyword>
<evidence type="ECO:0000256" key="2">
    <source>
        <dbReference type="PROSITE-ProRule" id="PRU01161"/>
    </source>
</evidence>
<feature type="active site" description="Nucleophile" evidence="2">
    <location>
        <position position="88"/>
    </location>
</feature>
<feature type="transmembrane region" description="Helical" evidence="3">
    <location>
        <begin position="940"/>
        <end position="962"/>
    </location>
</feature>
<feature type="short sequence motif" description="DGA/G" evidence="2">
    <location>
        <begin position="303"/>
        <end position="305"/>
    </location>
</feature>
<keyword evidence="1 2" id="KW-0443">Lipid metabolism</keyword>
<dbReference type="NCBIfam" id="TIGR03607">
    <property type="entry name" value="patatin-like protein"/>
    <property type="match status" value="1"/>
</dbReference>
<comment type="caution">
    <text evidence="2">Lacks conserved residue(s) required for the propagation of feature annotation.</text>
</comment>
<dbReference type="InterPro" id="IPR024282">
    <property type="entry name" value="DUF3376"/>
</dbReference>
<feature type="transmembrane region" description="Helical" evidence="3">
    <location>
        <begin position="968"/>
        <end position="989"/>
    </location>
</feature>
<feature type="transmembrane region" description="Helical" evidence="3">
    <location>
        <begin position="1010"/>
        <end position="1033"/>
    </location>
</feature>
<evidence type="ECO:0000313" key="5">
    <source>
        <dbReference type="EMBL" id="MBF0636616.1"/>
    </source>
</evidence>
<dbReference type="InterPro" id="IPR002641">
    <property type="entry name" value="PNPLA_dom"/>
</dbReference>
<comment type="caution">
    <text evidence="5">The sequence shown here is derived from an EMBL/GenBank/DDBJ whole genome shotgun (WGS) entry which is preliminary data.</text>
</comment>
<feature type="active site" description="Proton acceptor" evidence="2">
    <location>
        <position position="303"/>
    </location>
</feature>
<sequence>MTVPADAAPEAIDKEIRFAVVLYGGVSLAIYMNGIAQELLNMVRATSENPRPQNGTADVYASVADYLDRHSGERFTHRFVVDIISGTSAGGINGVCLAKGLAKGLDNLEVLERIWLDHGNIDTLLNDKQSDLNRYPSEFPRTSILNSQRMFAKLLEAFRTMGRQAAKTVTARPHVSSLDLFVTATDLRGLQLPILLSDSVAMEKKHKHVFGFSFRQKGPNTEPVDDFADEYDPMLAFASRCTSSFPTAFEPVRINDILDFLKRTDKPAYQTFSTHLARWKQRFFPGYDQPRDGIAVEEREFADGGYLDNHPFGHAIEAIHARKANCPLERKLFYIDPVPEPDEKDMPQQPPEEITFLKNTTLATFSLPGYETIREEINRLKQRNAWLDNVRDILGEVDRENIKRLKEIIGRDIAKYSPEPETEPGSEKDSGIRMFSVIQQAPELAERFWIALAESAREQSGNAGNITFSTDYQERDLDDMIELFGEGYSSYHYTRRSVLTQQLTGMLAESAEIDSRSLQYERLAELLRIWRNEHYAPLAGEGTRNTENIFFRNYDLGFRLRRLDFLRRKTERSIAEHDAGHLFFGIYTTNPDREVPAWSDNLHHALLRLHDDITGALDALYAMRAALLERHQAHPLSPRSTVLHDITDRPVSALTAEEHEKLSGLMDELHHLIRDGFSPVTGSEEISRTMYATFDRLARDYPEISGRLRYVYRFGYDLHDSTTFQLLAGGDYGEGTKVGIHRISPADARNLWDERSRTDKHGRPLSKLAGTSLGAFGAFLEREWRRNDIMWGRLDAAERIIGALLPEEEHHHKRQQFIDEAQNAILKETLASWITELENSGLGSRKDREQHSRLTTIRSQLDTPDWKTAFCEIYDVHREFEPESSLKRLGRSSSILSSMVERLDEGEGISGRAAGYLKKLNTVLLGLLDFSTPKTFRGVLAGYWIQLLLLTALVVMGGGYLMNTFNLSGTPVLFTGFALLVIDLAVWFIRQNLQKKVHRIPGRPITRIALKILTGTGSALLVLALAVLAHTIYGHAGSFFSAYLADLQGVWDSVLAALKKIVSLASTVSGTQNGTTP</sequence>
<dbReference type="Proteomes" id="UP000619838">
    <property type="component" value="Unassembled WGS sequence"/>
</dbReference>
<keyword evidence="2" id="KW-0378">Hydrolase</keyword>
<keyword evidence="6" id="KW-1185">Reference proteome</keyword>
<dbReference type="Pfam" id="PF01734">
    <property type="entry name" value="Patatin"/>
    <property type="match status" value="1"/>
</dbReference>
<dbReference type="Pfam" id="PF11856">
    <property type="entry name" value="DUF3376"/>
    <property type="match status" value="1"/>
</dbReference>
<dbReference type="RefSeq" id="WP_175187030.1">
    <property type="nucleotide sequence ID" value="NZ_JABVZQ010000003.1"/>
</dbReference>
<evidence type="ECO:0000256" key="1">
    <source>
        <dbReference type="ARBA" id="ARBA00023098"/>
    </source>
</evidence>
<dbReference type="InterPro" id="IPR019894">
    <property type="entry name" value="Patatin-related_protein"/>
</dbReference>
<name>A0ABR9XRG1_9CHLB</name>
<dbReference type="Gene3D" id="3.40.1090.10">
    <property type="entry name" value="Cytosolic phospholipase A2 catalytic domain"/>
    <property type="match status" value="1"/>
</dbReference>
<evidence type="ECO:0000259" key="4">
    <source>
        <dbReference type="PROSITE" id="PS51635"/>
    </source>
</evidence>
<protein>
    <submittedName>
        <fullName evidence="5">Patatin-like protein</fullName>
    </submittedName>
</protein>
<gene>
    <name evidence="5" type="ORF">INT08_05400</name>
</gene>
<feature type="domain" description="PNPLA" evidence="4">
    <location>
        <begin position="20"/>
        <end position="316"/>
    </location>
</feature>
<reference evidence="5 6" key="1">
    <citation type="journal article" date="2020" name="Microorganisms">
        <title>Simultaneous Genome Sequencing of Prosthecochloris ethylica and Desulfuromonas acetoxidans within a Syntrophic Mixture Reveals Unique Pili and Protein Interactions.</title>
        <authorList>
            <person name="Kyndt J.A."/>
            <person name="Van Beeumen J.J."/>
            <person name="Meyer T.E."/>
        </authorList>
    </citation>
    <scope>NUCLEOTIDE SEQUENCE [LARGE SCALE GENOMIC DNA]</scope>
    <source>
        <strain evidence="5 6">N3</strain>
    </source>
</reference>